<evidence type="ECO:0000256" key="7">
    <source>
        <dbReference type="SAM" id="Phobius"/>
    </source>
</evidence>
<feature type="transmembrane region" description="Helical" evidence="7">
    <location>
        <begin position="256"/>
        <end position="278"/>
    </location>
</feature>
<feature type="transmembrane region" description="Helical" evidence="7">
    <location>
        <begin position="167"/>
        <end position="185"/>
    </location>
</feature>
<dbReference type="Proteomes" id="UP000823849">
    <property type="component" value="Unassembled WGS sequence"/>
</dbReference>
<evidence type="ECO:0000256" key="2">
    <source>
        <dbReference type="ARBA" id="ARBA00022692"/>
    </source>
</evidence>
<protein>
    <submittedName>
        <fullName evidence="9">ABC transporter ATP-binding protein/permease</fullName>
    </submittedName>
</protein>
<evidence type="ECO:0000313" key="9">
    <source>
        <dbReference type="EMBL" id="HJC15463.1"/>
    </source>
</evidence>
<dbReference type="Pfam" id="PF00005">
    <property type="entry name" value="ABC_tran"/>
    <property type="match status" value="1"/>
</dbReference>
<dbReference type="PANTHER" id="PTHR43394:SF1">
    <property type="entry name" value="ATP-BINDING CASSETTE SUB-FAMILY B MEMBER 10, MITOCHONDRIAL"/>
    <property type="match status" value="1"/>
</dbReference>
<evidence type="ECO:0000256" key="4">
    <source>
        <dbReference type="ARBA" id="ARBA00022840"/>
    </source>
</evidence>
<sequence length="572" mass="64969">MKEHSDVVKKCVKTAFGLMPFHFAAHLLLSVLMAVLPFLGMEMSRRIYRFVDAASRSDPPIRNLVFPLAMYAFYLIATKAYLIYYQRVVVQFGAILTFEKKVKLALHKKCGEIEMRCYEDPQFYDGLWEAKVASMNIYRVVECLIEFCSIIISIFVLSGYAASIHPLFFLFVLFTAFPSLTEQVCEGVQRSRRQRESAAAEKEESARWDGLVNLASAKERILFDSYPFLKKKWKESSDRYQETEYSVGAYVFKVNLVLSVFRFGALAGVYVLAGLLYFQGKVDYAGFITTISTALFLQSQYGELFEVAGYYTEFVNLVKPFFRFMEADEEKKETGLSPDHEIRLEHVAFAYPTSEKNVLNDISLTVQAGERIAIVGVNGAGKSTLAKILSGLLQPTCGTALGCGKDFTRVMFQDFQRYALSREENIAVSERIPQNMDLIRRLSRQIELEDIPSGEILGREFGETDLSGGQWQKIALARLFYHGGNVLLLDEPTAAIDPLYEKRINELILENAAAENTSLIVISHRLSIARLVDRIYVLNDGRIVEGGTHDELLHTPGSLYRRLWDAQTSWYR</sequence>
<dbReference type="Gene3D" id="3.40.50.300">
    <property type="entry name" value="P-loop containing nucleotide triphosphate hydrolases"/>
    <property type="match status" value="1"/>
</dbReference>
<keyword evidence="4 9" id="KW-0067">ATP-binding</keyword>
<dbReference type="InterPro" id="IPR003593">
    <property type="entry name" value="AAA+_ATPase"/>
</dbReference>
<dbReference type="InterPro" id="IPR036640">
    <property type="entry name" value="ABC1_TM_sf"/>
</dbReference>
<dbReference type="GO" id="GO:0005524">
    <property type="term" value="F:ATP binding"/>
    <property type="evidence" value="ECO:0007669"/>
    <property type="project" value="UniProtKB-KW"/>
</dbReference>
<feature type="transmembrane region" description="Helical" evidence="7">
    <location>
        <begin position="60"/>
        <end position="77"/>
    </location>
</feature>
<evidence type="ECO:0000256" key="3">
    <source>
        <dbReference type="ARBA" id="ARBA00022741"/>
    </source>
</evidence>
<evidence type="ECO:0000256" key="1">
    <source>
        <dbReference type="ARBA" id="ARBA00004651"/>
    </source>
</evidence>
<dbReference type="SMART" id="SM00382">
    <property type="entry name" value="AAA"/>
    <property type="match status" value="1"/>
</dbReference>
<dbReference type="InterPro" id="IPR003439">
    <property type="entry name" value="ABC_transporter-like_ATP-bd"/>
</dbReference>
<keyword evidence="6 7" id="KW-0472">Membrane</keyword>
<dbReference type="InterPro" id="IPR027417">
    <property type="entry name" value="P-loop_NTPase"/>
</dbReference>
<evidence type="ECO:0000256" key="6">
    <source>
        <dbReference type="ARBA" id="ARBA00023136"/>
    </source>
</evidence>
<dbReference type="EMBL" id="DWWU01000027">
    <property type="protein sequence ID" value="HJC15463.1"/>
    <property type="molecule type" value="Genomic_DNA"/>
</dbReference>
<proteinExistence type="predicted"/>
<feature type="transmembrane region" description="Helical" evidence="7">
    <location>
        <begin position="20"/>
        <end position="39"/>
    </location>
</feature>
<dbReference type="InterPro" id="IPR017871">
    <property type="entry name" value="ABC_transporter-like_CS"/>
</dbReference>
<gene>
    <name evidence="9" type="ORF">H9705_06500</name>
</gene>
<keyword evidence="2 7" id="KW-0812">Transmembrane</keyword>
<dbReference type="PROSITE" id="PS50893">
    <property type="entry name" value="ABC_TRANSPORTER_2"/>
    <property type="match status" value="1"/>
</dbReference>
<name>A0A9D2SNK1_9FIRM</name>
<evidence type="ECO:0000256" key="5">
    <source>
        <dbReference type="ARBA" id="ARBA00022989"/>
    </source>
</evidence>
<dbReference type="SUPFAM" id="SSF52540">
    <property type="entry name" value="P-loop containing nucleoside triphosphate hydrolases"/>
    <property type="match status" value="1"/>
</dbReference>
<dbReference type="PROSITE" id="PS00211">
    <property type="entry name" value="ABC_TRANSPORTER_1"/>
    <property type="match status" value="1"/>
</dbReference>
<reference evidence="9" key="2">
    <citation type="submission" date="2021-04" db="EMBL/GenBank/DDBJ databases">
        <authorList>
            <person name="Gilroy R."/>
        </authorList>
    </citation>
    <scope>NUCLEOTIDE SEQUENCE</scope>
    <source>
        <strain evidence="9">CHK185-5351</strain>
    </source>
</reference>
<dbReference type="GO" id="GO:0015421">
    <property type="term" value="F:ABC-type oligopeptide transporter activity"/>
    <property type="evidence" value="ECO:0007669"/>
    <property type="project" value="TreeGrafter"/>
</dbReference>
<dbReference type="SUPFAM" id="SSF90123">
    <property type="entry name" value="ABC transporter transmembrane region"/>
    <property type="match status" value="1"/>
</dbReference>
<accession>A0A9D2SNK1</accession>
<dbReference type="CDD" id="cd03228">
    <property type="entry name" value="ABCC_MRP_Like"/>
    <property type="match status" value="1"/>
</dbReference>
<dbReference type="InterPro" id="IPR039421">
    <property type="entry name" value="Type_1_exporter"/>
</dbReference>
<comment type="caution">
    <text evidence="9">The sequence shown here is derived from an EMBL/GenBank/DDBJ whole genome shotgun (WGS) entry which is preliminary data.</text>
</comment>
<dbReference type="Gene3D" id="1.20.1560.10">
    <property type="entry name" value="ABC transporter type 1, transmembrane domain"/>
    <property type="match status" value="1"/>
</dbReference>
<organism evidence="9 10">
    <name type="scientific">Candidatus Fusicatenibacter intestinigallinarum</name>
    <dbReference type="NCBI Taxonomy" id="2838598"/>
    <lineage>
        <taxon>Bacteria</taxon>
        <taxon>Bacillati</taxon>
        <taxon>Bacillota</taxon>
        <taxon>Clostridia</taxon>
        <taxon>Lachnospirales</taxon>
        <taxon>Lachnospiraceae</taxon>
        <taxon>Fusicatenibacter</taxon>
    </lineage>
</organism>
<dbReference type="PANTHER" id="PTHR43394">
    <property type="entry name" value="ATP-DEPENDENT PERMEASE MDL1, MITOCHONDRIAL"/>
    <property type="match status" value="1"/>
</dbReference>
<dbReference type="AlphaFoldDB" id="A0A9D2SNK1"/>
<dbReference type="GO" id="GO:0005886">
    <property type="term" value="C:plasma membrane"/>
    <property type="evidence" value="ECO:0007669"/>
    <property type="project" value="UniProtKB-SubCell"/>
</dbReference>
<keyword evidence="5 7" id="KW-1133">Transmembrane helix</keyword>
<feature type="transmembrane region" description="Helical" evidence="7">
    <location>
        <begin position="140"/>
        <end position="161"/>
    </location>
</feature>
<reference evidence="9" key="1">
    <citation type="journal article" date="2021" name="PeerJ">
        <title>Extensive microbial diversity within the chicken gut microbiome revealed by metagenomics and culture.</title>
        <authorList>
            <person name="Gilroy R."/>
            <person name="Ravi A."/>
            <person name="Getino M."/>
            <person name="Pursley I."/>
            <person name="Horton D.L."/>
            <person name="Alikhan N.F."/>
            <person name="Baker D."/>
            <person name="Gharbi K."/>
            <person name="Hall N."/>
            <person name="Watson M."/>
            <person name="Adriaenssens E.M."/>
            <person name="Foster-Nyarko E."/>
            <person name="Jarju S."/>
            <person name="Secka A."/>
            <person name="Antonio M."/>
            <person name="Oren A."/>
            <person name="Chaudhuri R.R."/>
            <person name="La Ragione R."/>
            <person name="Hildebrand F."/>
            <person name="Pallen M.J."/>
        </authorList>
    </citation>
    <scope>NUCLEOTIDE SEQUENCE</scope>
    <source>
        <strain evidence="9">CHK185-5351</strain>
    </source>
</reference>
<feature type="domain" description="ABC transporter" evidence="8">
    <location>
        <begin position="342"/>
        <end position="565"/>
    </location>
</feature>
<evidence type="ECO:0000313" key="10">
    <source>
        <dbReference type="Proteomes" id="UP000823849"/>
    </source>
</evidence>
<comment type="subcellular location">
    <subcellularLocation>
        <location evidence="1">Cell membrane</location>
        <topology evidence="1">Multi-pass membrane protein</topology>
    </subcellularLocation>
</comment>
<evidence type="ECO:0000259" key="8">
    <source>
        <dbReference type="PROSITE" id="PS50893"/>
    </source>
</evidence>
<dbReference type="GO" id="GO:0016887">
    <property type="term" value="F:ATP hydrolysis activity"/>
    <property type="evidence" value="ECO:0007669"/>
    <property type="project" value="InterPro"/>
</dbReference>
<keyword evidence="3" id="KW-0547">Nucleotide-binding</keyword>